<evidence type="ECO:0000256" key="4">
    <source>
        <dbReference type="ARBA" id="ARBA00012572"/>
    </source>
</evidence>
<dbReference type="EMBL" id="PIQO01000010">
    <property type="protein sequence ID" value="PKR84506.1"/>
    <property type="molecule type" value="Genomic_DNA"/>
</dbReference>
<dbReference type="NCBIfam" id="NF002300">
    <property type="entry name" value="PRK01222.1-7"/>
    <property type="match status" value="1"/>
</dbReference>
<keyword evidence="7 10" id="KW-0822">Tryptophan biosynthesis</keyword>
<accession>A0A2N3LIS3</accession>
<comment type="catalytic activity">
    <reaction evidence="1 10">
        <text>N-(5-phospho-beta-D-ribosyl)anthranilate = 1-(2-carboxyphenylamino)-1-deoxy-D-ribulose 5-phosphate</text>
        <dbReference type="Rhea" id="RHEA:21540"/>
        <dbReference type="ChEBI" id="CHEBI:18277"/>
        <dbReference type="ChEBI" id="CHEBI:58613"/>
        <dbReference type="EC" id="5.3.1.24"/>
    </reaction>
</comment>
<evidence type="ECO:0000256" key="2">
    <source>
        <dbReference type="ARBA" id="ARBA00004664"/>
    </source>
</evidence>
<organism evidence="12 13">
    <name type="scientific">Heyndrickxia camelliae</name>
    <dbReference type="NCBI Taxonomy" id="1707093"/>
    <lineage>
        <taxon>Bacteria</taxon>
        <taxon>Bacillati</taxon>
        <taxon>Bacillota</taxon>
        <taxon>Bacilli</taxon>
        <taxon>Bacillales</taxon>
        <taxon>Bacillaceae</taxon>
        <taxon>Heyndrickxia</taxon>
    </lineage>
</organism>
<dbReference type="FunFam" id="3.20.20.70:FF:000075">
    <property type="entry name" value="Tryptophan biosynthesis protein TRP1"/>
    <property type="match status" value="1"/>
</dbReference>
<evidence type="ECO:0000256" key="1">
    <source>
        <dbReference type="ARBA" id="ARBA00001164"/>
    </source>
</evidence>
<evidence type="ECO:0000313" key="12">
    <source>
        <dbReference type="EMBL" id="PKR84506.1"/>
    </source>
</evidence>
<keyword evidence="9 10" id="KW-0413">Isomerase</keyword>
<comment type="pathway">
    <text evidence="2 10">Amino-acid biosynthesis; L-tryptophan biosynthesis; L-tryptophan from chorismate: step 3/5.</text>
</comment>
<dbReference type="HAMAP" id="MF_00135">
    <property type="entry name" value="PRAI"/>
    <property type="match status" value="1"/>
</dbReference>
<keyword evidence="8 10" id="KW-0057">Aromatic amino acid biosynthesis</keyword>
<dbReference type="UniPathway" id="UPA00035">
    <property type="reaction ID" value="UER00042"/>
</dbReference>
<comment type="caution">
    <text evidence="12">The sequence shown here is derived from an EMBL/GenBank/DDBJ whole genome shotgun (WGS) entry which is preliminary data.</text>
</comment>
<keyword evidence="13" id="KW-1185">Reference proteome</keyword>
<gene>
    <name evidence="10" type="primary">trpF</name>
    <name evidence="12" type="ORF">CWO92_14070</name>
</gene>
<dbReference type="AlphaFoldDB" id="A0A2N3LIS3"/>
<dbReference type="OrthoDB" id="9786954at2"/>
<evidence type="ECO:0000256" key="10">
    <source>
        <dbReference type="HAMAP-Rule" id="MF_00135"/>
    </source>
</evidence>
<dbReference type="InterPro" id="IPR001240">
    <property type="entry name" value="PRAI_dom"/>
</dbReference>
<dbReference type="CDD" id="cd00405">
    <property type="entry name" value="PRAI"/>
    <property type="match status" value="1"/>
</dbReference>
<proteinExistence type="inferred from homology"/>
<feature type="domain" description="N-(5'phosphoribosyl) anthranilate isomerase (PRAI)" evidence="11">
    <location>
        <begin position="3"/>
        <end position="189"/>
    </location>
</feature>
<evidence type="ECO:0000256" key="3">
    <source>
        <dbReference type="ARBA" id="ARBA00007571"/>
    </source>
</evidence>
<reference evidence="12 13" key="1">
    <citation type="submission" date="2017-11" db="EMBL/GenBank/DDBJ databases">
        <title>Bacillus camelliae sp. nov., isolated from pu'er tea.</title>
        <authorList>
            <person name="Niu L."/>
        </authorList>
    </citation>
    <scope>NUCLEOTIDE SEQUENCE [LARGE SCALE GENOMIC DNA]</scope>
    <source>
        <strain evidence="12 13">7578-1</strain>
    </source>
</reference>
<dbReference type="RefSeq" id="WP_101354845.1">
    <property type="nucleotide sequence ID" value="NZ_PIQO01000010.1"/>
</dbReference>
<evidence type="ECO:0000256" key="7">
    <source>
        <dbReference type="ARBA" id="ARBA00022822"/>
    </source>
</evidence>
<evidence type="ECO:0000259" key="11">
    <source>
        <dbReference type="Pfam" id="PF00697"/>
    </source>
</evidence>
<name>A0A2N3LIS3_9BACI</name>
<sequence length="202" mass="22233">MGVKICGIKTMEAAKAAVEAGADFIGFVFADSKRRISREQAKIISKALPTNIKKVGVFVNEEAPTILQIADDIGLDYIQLHGKESPRFVDSLPYPIIKAFSSHNLAQINEYACDYYLIDSPKAGSGEVFDWKALEMLDTDKDKLILAGGLNVQNVEEAILTVKPAIVDVSSGVETNHVKDPIKIKKFVEHASVVFLQIKERE</sequence>
<evidence type="ECO:0000256" key="6">
    <source>
        <dbReference type="ARBA" id="ARBA00022605"/>
    </source>
</evidence>
<dbReference type="SUPFAM" id="SSF51366">
    <property type="entry name" value="Ribulose-phoshate binding barrel"/>
    <property type="match status" value="1"/>
</dbReference>
<evidence type="ECO:0000256" key="9">
    <source>
        <dbReference type="ARBA" id="ARBA00023235"/>
    </source>
</evidence>
<dbReference type="InterPro" id="IPR011060">
    <property type="entry name" value="RibuloseP-bd_barrel"/>
</dbReference>
<dbReference type="PANTHER" id="PTHR42894:SF1">
    <property type="entry name" value="N-(5'-PHOSPHORIBOSYL)ANTHRANILATE ISOMERASE"/>
    <property type="match status" value="1"/>
</dbReference>
<evidence type="ECO:0000313" key="13">
    <source>
        <dbReference type="Proteomes" id="UP000233440"/>
    </source>
</evidence>
<protein>
    <recommendedName>
        <fullName evidence="5 10">N-(5'-phosphoribosyl)anthranilate isomerase</fullName>
        <shortName evidence="10">PRAI</shortName>
        <ecNumber evidence="4 10">5.3.1.24</ecNumber>
    </recommendedName>
</protein>
<dbReference type="GO" id="GO:0004640">
    <property type="term" value="F:phosphoribosylanthranilate isomerase activity"/>
    <property type="evidence" value="ECO:0007669"/>
    <property type="project" value="UniProtKB-UniRule"/>
</dbReference>
<dbReference type="EC" id="5.3.1.24" evidence="4 10"/>
<dbReference type="InterPro" id="IPR044643">
    <property type="entry name" value="TrpF_fam"/>
</dbReference>
<keyword evidence="6 10" id="KW-0028">Amino-acid biosynthesis</keyword>
<comment type="similarity">
    <text evidence="3 10">Belongs to the TrpF family.</text>
</comment>
<dbReference type="Pfam" id="PF00697">
    <property type="entry name" value="PRAI"/>
    <property type="match status" value="1"/>
</dbReference>
<dbReference type="GO" id="GO:0000162">
    <property type="term" value="P:L-tryptophan biosynthetic process"/>
    <property type="evidence" value="ECO:0007669"/>
    <property type="project" value="UniProtKB-UniRule"/>
</dbReference>
<dbReference type="PANTHER" id="PTHR42894">
    <property type="entry name" value="N-(5'-PHOSPHORIBOSYL)ANTHRANILATE ISOMERASE"/>
    <property type="match status" value="1"/>
</dbReference>
<evidence type="ECO:0000256" key="8">
    <source>
        <dbReference type="ARBA" id="ARBA00023141"/>
    </source>
</evidence>
<dbReference type="Proteomes" id="UP000233440">
    <property type="component" value="Unassembled WGS sequence"/>
</dbReference>
<dbReference type="Gene3D" id="3.20.20.70">
    <property type="entry name" value="Aldolase class I"/>
    <property type="match status" value="1"/>
</dbReference>
<dbReference type="InterPro" id="IPR013785">
    <property type="entry name" value="Aldolase_TIM"/>
</dbReference>
<evidence type="ECO:0000256" key="5">
    <source>
        <dbReference type="ARBA" id="ARBA00022272"/>
    </source>
</evidence>